<dbReference type="CDD" id="cd06529">
    <property type="entry name" value="S24_LexA-like"/>
    <property type="match status" value="1"/>
</dbReference>
<dbReference type="AlphaFoldDB" id="A0AAX2H773"/>
<dbReference type="EMBL" id="OBKZ01000015">
    <property type="protein sequence ID" value="SOB52235.1"/>
    <property type="molecule type" value="Genomic_DNA"/>
</dbReference>
<evidence type="ECO:0000256" key="3">
    <source>
        <dbReference type="ARBA" id="ARBA00023163"/>
    </source>
</evidence>
<protein>
    <submittedName>
        <fullName evidence="5">Transcriptional regulator PrtR</fullName>
    </submittedName>
</protein>
<dbReference type="SUPFAM" id="SSF47413">
    <property type="entry name" value="lambda repressor-like DNA-binding domains"/>
    <property type="match status" value="1"/>
</dbReference>
<dbReference type="GO" id="GO:0003677">
    <property type="term" value="F:DNA binding"/>
    <property type="evidence" value="ECO:0007669"/>
    <property type="project" value="UniProtKB-KW"/>
</dbReference>
<evidence type="ECO:0000259" key="4">
    <source>
        <dbReference type="PROSITE" id="PS50943"/>
    </source>
</evidence>
<dbReference type="PANTHER" id="PTHR40661:SF2">
    <property type="entry name" value="HTH-TYPE TRANSCRIPTIONAL REGULATOR PRTR"/>
    <property type="match status" value="1"/>
</dbReference>
<dbReference type="CDD" id="cd00093">
    <property type="entry name" value="HTH_XRE"/>
    <property type="match status" value="1"/>
</dbReference>
<accession>A0AAX2H773</accession>
<dbReference type="SUPFAM" id="SSF51306">
    <property type="entry name" value="LexA/Signal peptidase"/>
    <property type="match status" value="1"/>
</dbReference>
<dbReference type="InterPro" id="IPR036286">
    <property type="entry name" value="LexA/Signal_pep-like_sf"/>
</dbReference>
<dbReference type="PANTHER" id="PTHR40661">
    <property type="match status" value="1"/>
</dbReference>
<evidence type="ECO:0000313" key="5">
    <source>
        <dbReference type="EMBL" id="SOB52235.1"/>
    </source>
</evidence>
<organism evidence="5 6">
    <name type="scientific">Pseudomonas lundensis</name>
    <dbReference type="NCBI Taxonomy" id="86185"/>
    <lineage>
        <taxon>Bacteria</taxon>
        <taxon>Pseudomonadati</taxon>
        <taxon>Pseudomonadota</taxon>
        <taxon>Gammaproteobacteria</taxon>
        <taxon>Pseudomonadales</taxon>
        <taxon>Pseudomonadaceae</taxon>
        <taxon>Pseudomonas</taxon>
    </lineage>
</organism>
<dbReference type="Proteomes" id="UP000219564">
    <property type="component" value="Unassembled WGS sequence"/>
</dbReference>
<keyword evidence="3" id="KW-0804">Transcription</keyword>
<comment type="caution">
    <text evidence="5">The sequence shown here is derived from an EMBL/GenBank/DDBJ whole genome shotgun (WGS) entry which is preliminary data.</text>
</comment>
<dbReference type="InterPro" id="IPR015927">
    <property type="entry name" value="Peptidase_S24_S26A/B/C"/>
</dbReference>
<dbReference type="Gene3D" id="2.10.109.10">
    <property type="entry name" value="Umud Fragment, subunit A"/>
    <property type="match status" value="1"/>
</dbReference>
<dbReference type="Gene3D" id="1.10.260.40">
    <property type="entry name" value="lambda repressor-like DNA-binding domains"/>
    <property type="match status" value="1"/>
</dbReference>
<dbReference type="InterPro" id="IPR039418">
    <property type="entry name" value="LexA-like"/>
</dbReference>
<keyword evidence="1" id="KW-0805">Transcription regulation</keyword>
<proteinExistence type="predicted"/>
<dbReference type="Pfam" id="PF01381">
    <property type="entry name" value="HTH_3"/>
    <property type="match status" value="1"/>
</dbReference>
<evidence type="ECO:0000256" key="2">
    <source>
        <dbReference type="ARBA" id="ARBA00023125"/>
    </source>
</evidence>
<keyword evidence="2" id="KW-0238">DNA-binding</keyword>
<dbReference type="PROSITE" id="PS50943">
    <property type="entry name" value="HTH_CROC1"/>
    <property type="match status" value="1"/>
</dbReference>
<feature type="domain" description="HTH cro/C1-type" evidence="4">
    <location>
        <begin position="22"/>
        <end position="77"/>
    </location>
</feature>
<gene>
    <name evidence="5" type="ORF">PLUA15_220269</name>
</gene>
<dbReference type="InterPro" id="IPR001387">
    <property type="entry name" value="Cro/C1-type_HTH"/>
</dbReference>
<evidence type="ECO:0000313" key="6">
    <source>
        <dbReference type="Proteomes" id="UP000219564"/>
    </source>
</evidence>
<evidence type="ECO:0000256" key="1">
    <source>
        <dbReference type="ARBA" id="ARBA00023015"/>
    </source>
</evidence>
<dbReference type="SMART" id="SM00530">
    <property type="entry name" value="HTH_XRE"/>
    <property type="match status" value="1"/>
</dbReference>
<dbReference type="Pfam" id="PF00717">
    <property type="entry name" value="Peptidase_S24"/>
    <property type="match status" value="1"/>
</dbReference>
<reference evidence="5 6" key="1">
    <citation type="submission" date="2017-08" db="EMBL/GenBank/DDBJ databases">
        <authorList>
            <person name="Chaillou S."/>
        </authorList>
    </citation>
    <scope>NUCLEOTIDE SEQUENCE [LARGE SCALE GENOMIC DNA]</scope>
    <source>
        <strain evidence="5 6">MFPA15A1205</strain>
    </source>
</reference>
<sequence length="252" mass="28618">MPTGRLPSNIRRMPERTVSTVLKALLERHHISAMALHRLTGVPQSTLSRILSGKIAEPSDRHLSKIAAYFNISTDRLRGREDPVPHPEPRHPELRDICLWDDDTPVADDEVSIPFLRQVELAAGSGRFAIEESERAKLRFGKRSLRHNGVQFDQAKCVTVRGDSMLPVLRDGATVGVNAGKRSLDDVVDGDLYAINHNGELRVKQLYRLATGLRLRSFNRDEYPDEDYLYADLEDEQLVILGHVFWWGMYAR</sequence>
<dbReference type="InterPro" id="IPR010982">
    <property type="entry name" value="Lambda_DNA-bd_dom_sf"/>
</dbReference>
<name>A0AAX2H773_9PSED</name>